<keyword evidence="4" id="KW-1185">Reference proteome</keyword>
<dbReference type="Proteomes" id="UP000012429">
    <property type="component" value="Unassembled WGS sequence"/>
</dbReference>
<dbReference type="PATRIC" id="fig|363754.4.peg.4948"/>
<feature type="domain" description="Bacterial Ig-like" evidence="2">
    <location>
        <begin position="262"/>
        <end position="351"/>
    </location>
</feature>
<evidence type="ECO:0000259" key="2">
    <source>
        <dbReference type="Pfam" id="PF19078"/>
    </source>
</evidence>
<dbReference type="InterPro" id="IPR010221">
    <property type="entry name" value="VCBS_dom"/>
</dbReference>
<comment type="caution">
    <text evidence="3">The sequence shown here is derived from an EMBL/GenBank/DDBJ whole genome shotgun (WGS) entry which is preliminary data.</text>
</comment>
<dbReference type="InterPro" id="IPR011049">
    <property type="entry name" value="Serralysin-like_metalloprot_C"/>
</dbReference>
<accession>N6UT76</accession>
<dbReference type="STRING" id="363754.RHSP_59479"/>
<dbReference type="SUPFAM" id="SSF51120">
    <property type="entry name" value="beta-Roll"/>
    <property type="match status" value="1"/>
</dbReference>
<protein>
    <submittedName>
        <fullName evidence="3">Putative Type I secreted protein</fullName>
    </submittedName>
</protein>
<sequence>MLDQSKAEPLNVSDHPQESFTVRLSDGQGGITTQTVVVAVNGTNDAASISGTATGSVTEDGQLTTNGVLTVADVDNGQNHFQAPSSLTGTYGTFTFNAATGAWGYTLNNSASNVQALNSGQTVTDKLTVASADGTASQDIAVTIHGTNEPVSAPSISSVTDDVGSIQGSLANGAITDDTNLGIRVSLTGTSAISGDTVQLYNGTIALGTAVALTSTNISNGYVDITTPTLANGSNYNFRASITDGGVTTPLSPSNAYNIKIDTTAPTVAITQNSGSSRLTFTFSEAVSGFTLSDIGGASNYTLSNFTHVGLNGFGQDVYTVNYASGNNGWKTASIASGSYTDLAGNSGAASSLDFKPAGTSGEAINLALSDPSHHVGAVTLSVAGLPAGWVLSEGVLNADGTWSVVTNDPSSLTVTSPDGVTGAVVLQVTETWTNADGSTGLAIVADNVEAYAKGSPIFAWSGDDTLTASSGNDTLVFANTIGKDVVHNFDTAHDKIDLIGFAGFNSFADVQAHLSSDASGNAVITLGDGETITLAGVSAAALTANDFLFNEAVVTHNTGDMVLGDSALMPFSGTLDNTGSIHLASTGGGTSFEIVQHGLTLTGGGTVTLSDNASNVIFGSGDNVTLTNVDNTISGAGQLGDGHLTLVNQGTIIADGSHALVIDTGVNAVKNAGTLEATGTGGLDIHSGVVNDGLLWANGSSVHLEGNVSGSGSVLVSGHAGLEIGGSFSEAISLSKDAQATVTIDHAAAFTGTIAGLDGNDVLRFGDISAATASFSYAENAAKTGGVLTVTDGAHTATISLAGDYSASDFALGHDGSSAEIDFSGIGHLYGTDGNDTLTSGGGFTMTGGAGADTFVLDAQALHNLNMADVITDFSPKGEGDRLDVSNLLNALVGEHPGMTEASAVASMTAAVDTATNSTKISINTGSETHVVATLQNYAPTGHDAVHVLFNNHDEQLATHAQTAGA</sequence>
<evidence type="ECO:0000259" key="1">
    <source>
        <dbReference type="Pfam" id="PF17803"/>
    </source>
</evidence>
<dbReference type="Pfam" id="PF17803">
    <property type="entry name" value="Cadherin_4"/>
    <property type="match status" value="1"/>
</dbReference>
<feature type="domain" description="RapA2 cadherin-like" evidence="1">
    <location>
        <begin position="34"/>
        <end position="105"/>
    </location>
</feature>
<organism evidence="3 4">
    <name type="scientific">Rhizobium freirei PRF 81</name>
    <dbReference type="NCBI Taxonomy" id="363754"/>
    <lineage>
        <taxon>Bacteria</taxon>
        <taxon>Pseudomonadati</taxon>
        <taxon>Pseudomonadota</taxon>
        <taxon>Alphaproteobacteria</taxon>
        <taxon>Hyphomicrobiales</taxon>
        <taxon>Rhizobiaceae</taxon>
        <taxon>Rhizobium/Agrobacterium group</taxon>
        <taxon>Rhizobium</taxon>
    </lineage>
</organism>
<dbReference type="Gene3D" id="2.60.40.10">
    <property type="entry name" value="Immunoglobulins"/>
    <property type="match status" value="2"/>
</dbReference>
<dbReference type="InterPro" id="IPR040853">
    <property type="entry name" value="RapA2_cadherin-like"/>
</dbReference>
<proteinExistence type="predicted"/>
<dbReference type="InterPro" id="IPR019960">
    <property type="entry name" value="T1SS_VCA0849"/>
</dbReference>
<evidence type="ECO:0000313" key="4">
    <source>
        <dbReference type="Proteomes" id="UP000012429"/>
    </source>
</evidence>
<dbReference type="Gene3D" id="2.150.10.10">
    <property type="entry name" value="Serralysin-like metalloprotease, C-terminal"/>
    <property type="match status" value="2"/>
</dbReference>
<dbReference type="NCBIfam" id="TIGR01965">
    <property type="entry name" value="VCBS_repeat"/>
    <property type="match status" value="2"/>
</dbReference>
<dbReference type="EMBL" id="AQHN01000084">
    <property type="protein sequence ID" value="ENN84915.1"/>
    <property type="molecule type" value="Genomic_DNA"/>
</dbReference>
<dbReference type="InterPro" id="IPR013783">
    <property type="entry name" value="Ig-like_fold"/>
</dbReference>
<evidence type="ECO:0000313" key="3">
    <source>
        <dbReference type="EMBL" id="ENN84915.1"/>
    </source>
</evidence>
<gene>
    <name evidence="3" type="ORF">RHSP_59479</name>
</gene>
<dbReference type="InterPro" id="IPR044048">
    <property type="entry name" value="Big_12"/>
</dbReference>
<dbReference type="NCBIfam" id="TIGR03661">
    <property type="entry name" value="T1SS_VCA0849"/>
    <property type="match status" value="1"/>
</dbReference>
<dbReference type="AlphaFoldDB" id="N6UT76"/>
<reference evidence="3 4" key="1">
    <citation type="journal article" date="2012" name="BMC Genomics">
        <title>Genomic basis of broad host range and environmental adaptability of Rhizobium tropici CIAT 899 and Rhizobium sp. PRF 81 which are used in inoculants for common bean (Phaseolus vulgaris L.).</title>
        <authorList>
            <person name="Ormeno-Orrillo E."/>
            <person name="Menna P."/>
            <person name="Almeida L.G."/>
            <person name="Ollero F.J."/>
            <person name="Nicolas M.F."/>
            <person name="Pains Rodrigues E."/>
            <person name="Shigueyoshi Nakatani A."/>
            <person name="Silva Batista J.S."/>
            <person name="Oliveira Chueire L.M."/>
            <person name="Souza R.C."/>
            <person name="Ribeiro Vasconcelos A.T."/>
            <person name="Megias M."/>
            <person name="Hungria M."/>
            <person name="Martinez-Romero E."/>
        </authorList>
    </citation>
    <scope>NUCLEOTIDE SEQUENCE [LARGE SCALE GENOMIC DNA]</scope>
    <source>
        <strain evidence="3 4">PRF 81</strain>
    </source>
</reference>
<name>N6UT76_9HYPH</name>
<dbReference type="PRINTS" id="PR00313">
    <property type="entry name" value="CABNDNGRPT"/>
</dbReference>
<dbReference type="Pfam" id="PF19078">
    <property type="entry name" value="Big_12"/>
    <property type="match status" value="1"/>
</dbReference>